<evidence type="ECO:0000313" key="2">
    <source>
        <dbReference type="Proteomes" id="UP001310594"/>
    </source>
</evidence>
<protein>
    <submittedName>
        <fullName evidence="1">Uncharacterized protein</fullName>
    </submittedName>
</protein>
<dbReference type="InterPro" id="IPR016181">
    <property type="entry name" value="Acyl_CoA_acyltransferase"/>
</dbReference>
<dbReference type="SUPFAM" id="SSF55729">
    <property type="entry name" value="Acyl-CoA N-acyltransferases (Nat)"/>
    <property type="match status" value="1"/>
</dbReference>
<comment type="caution">
    <text evidence="1">The sequence shown here is derived from an EMBL/GenBank/DDBJ whole genome shotgun (WGS) entry which is preliminary data.</text>
</comment>
<dbReference type="EMBL" id="JAVRQU010000010">
    <property type="protein sequence ID" value="KAK5698277.1"/>
    <property type="molecule type" value="Genomic_DNA"/>
</dbReference>
<evidence type="ECO:0000313" key="1">
    <source>
        <dbReference type="EMBL" id="KAK5698277.1"/>
    </source>
</evidence>
<name>A0AAN7W251_9PEZI</name>
<proteinExistence type="predicted"/>
<gene>
    <name evidence="1" type="ORF">LTR97_007238</name>
</gene>
<accession>A0AAN7W251</accession>
<dbReference type="Proteomes" id="UP001310594">
    <property type="component" value="Unassembled WGS sequence"/>
</dbReference>
<sequence length="272" mass="30190">MGDMDYHYELLRQPGLHLSNHEQASLKQDLRSLGALCLHPLPNYQVFSDDPGSLDDKIAVTAHRINGTKRQLVGFVATVLLDISFEGVESPVLHGGLTVVHPAHRQQGLPVALFARFFADAVTCREGTIWVTNLSGLPRTLSHFYAFVDNVFPAPSRSTPSPEHVQIARTIAERHRSKMLIASSATFDEGSFTFRGSNASDEALAFRKSEDDASFAHANKTASDFYHSLLRDGSGDEVLQVGTISRTHLMQFLEQKRFEGDQIELRKFLGID</sequence>
<organism evidence="1 2">
    <name type="scientific">Elasticomyces elasticus</name>
    <dbReference type="NCBI Taxonomy" id="574655"/>
    <lineage>
        <taxon>Eukaryota</taxon>
        <taxon>Fungi</taxon>
        <taxon>Dikarya</taxon>
        <taxon>Ascomycota</taxon>
        <taxon>Pezizomycotina</taxon>
        <taxon>Dothideomycetes</taxon>
        <taxon>Dothideomycetidae</taxon>
        <taxon>Mycosphaerellales</taxon>
        <taxon>Teratosphaeriaceae</taxon>
        <taxon>Elasticomyces</taxon>
    </lineage>
</organism>
<reference evidence="1" key="1">
    <citation type="submission" date="2023-08" db="EMBL/GenBank/DDBJ databases">
        <title>Black Yeasts Isolated from many extreme environments.</title>
        <authorList>
            <person name="Coleine C."/>
            <person name="Stajich J.E."/>
            <person name="Selbmann L."/>
        </authorList>
    </citation>
    <scope>NUCLEOTIDE SEQUENCE</scope>
    <source>
        <strain evidence="1">CCFEE 5810</strain>
    </source>
</reference>
<dbReference type="AlphaFoldDB" id="A0AAN7W251"/>